<dbReference type="AlphaFoldDB" id="E0VV77"/>
<evidence type="ECO:0000313" key="3">
    <source>
        <dbReference type="EnsemblMetazoa" id="PHUM459240-PA"/>
    </source>
</evidence>
<feature type="region of interest" description="Disordered" evidence="1">
    <location>
        <begin position="105"/>
        <end position="133"/>
    </location>
</feature>
<feature type="compositionally biased region" description="Low complexity" evidence="1">
    <location>
        <begin position="106"/>
        <end position="122"/>
    </location>
</feature>
<feature type="compositionally biased region" description="Basic and acidic residues" evidence="1">
    <location>
        <begin position="123"/>
        <end position="133"/>
    </location>
</feature>
<sequence length="556" mass="65089">MQNENNLNGKKNTTTKLNKEKLSSYRGKNCTNTSFLKTGSKENLTETVKNGKQILVPTVENKKIHLKNIENDDEKKKKPLIKKKNRLIVESVTARLYDVKKKENFESMTSESSKSSESSNSSKEIEMNKDDETKKEMEINNKIREFSDNFTQTTQAEENYLTPEKSPVEFLDSEEEFFSDDSLNKKVVGKELINKLFEYDTSHTNNNNLSLTGNSNRKPGENSFFIFKDGARNENQFQTLFSISNEKNSNSFVKKSDKNDNKSLKSLKNFHHLYSIKENDDHYLNVEQCPNDSNLNETLKENKIKWLNINPNMGKKYLKVNIFDSNKRQTSPLIENSFEEKIKKNESTETIFKSEDSITGNNSVKENYTQTNDNFQKLRRVRFSKKEFKNFDDDDVDNNEFKNYDDDVDNNEFLNFFNESYYLIKLSAQQDKIRLKTVNDMIAEMKSLRKYSNNLQERGEKEKLSFGINEEFPRVKRFQINDCVKKCKCEKFNKISCSCLWPKEFNSTFELNTFGPGSNHCYQFCIFCRKKDEELYCSTPSLNTIKLLWTLSLFDS</sequence>
<evidence type="ECO:0000256" key="1">
    <source>
        <dbReference type="SAM" id="MobiDB-lite"/>
    </source>
</evidence>
<organism>
    <name type="scientific">Pediculus humanus subsp. corporis</name>
    <name type="common">Body louse</name>
    <dbReference type="NCBI Taxonomy" id="121224"/>
    <lineage>
        <taxon>Eukaryota</taxon>
        <taxon>Metazoa</taxon>
        <taxon>Ecdysozoa</taxon>
        <taxon>Arthropoda</taxon>
        <taxon>Hexapoda</taxon>
        <taxon>Insecta</taxon>
        <taxon>Pterygota</taxon>
        <taxon>Neoptera</taxon>
        <taxon>Paraneoptera</taxon>
        <taxon>Psocodea</taxon>
        <taxon>Troctomorpha</taxon>
        <taxon>Phthiraptera</taxon>
        <taxon>Anoplura</taxon>
        <taxon>Pediculidae</taxon>
        <taxon>Pediculus</taxon>
    </lineage>
</organism>
<dbReference type="CTD" id="8230962"/>
<dbReference type="EnsemblMetazoa" id="PHUM459240-RA">
    <property type="protein sequence ID" value="PHUM459240-PA"/>
    <property type="gene ID" value="PHUM459240"/>
</dbReference>
<accession>E0VV77</accession>
<feature type="region of interest" description="Disordered" evidence="1">
    <location>
        <begin position="1"/>
        <end position="28"/>
    </location>
</feature>
<evidence type="ECO:0000313" key="4">
    <source>
        <dbReference type="Proteomes" id="UP000009046"/>
    </source>
</evidence>
<dbReference type="RefSeq" id="XP_002430021.1">
    <property type="nucleotide sequence ID" value="XM_002429976.1"/>
</dbReference>
<reference evidence="2" key="2">
    <citation type="submission" date="2007-04" db="EMBL/GenBank/DDBJ databases">
        <title>The genome of the human body louse.</title>
        <authorList>
            <consortium name="The Human Body Louse Genome Consortium"/>
            <person name="Kirkness E."/>
            <person name="Walenz B."/>
            <person name="Hass B."/>
            <person name="Bruggner R."/>
            <person name="Strausberg R."/>
        </authorList>
    </citation>
    <scope>NUCLEOTIDE SEQUENCE</scope>
    <source>
        <strain evidence="2">USDA</strain>
    </source>
</reference>
<dbReference type="VEuPathDB" id="VectorBase:PHUM459240"/>
<name>E0VV77_PEDHC</name>
<dbReference type="GeneID" id="8230962"/>
<dbReference type="EMBL" id="AAZO01005581">
    <property type="status" value="NOT_ANNOTATED_CDS"/>
    <property type="molecule type" value="Genomic_DNA"/>
</dbReference>
<dbReference type="InParanoid" id="E0VV77"/>
<dbReference type="HOGENOM" id="CLU_490314_0_0_1"/>
<protein>
    <submittedName>
        <fullName evidence="2">DNA double-strand break repair Rad50 ATPase, putative</fullName>
    </submittedName>
</protein>
<feature type="compositionally biased region" description="Low complexity" evidence="1">
    <location>
        <begin position="1"/>
        <end position="16"/>
    </location>
</feature>
<reference evidence="3" key="3">
    <citation type="submission" date="2020-05" db="UniProtKB">
        <authorList>
            <consortium name="EnsemblMetazoa"/>
        </authorList>
    </citation>
    <scope>IDENTIFICATION</scope>
    <source>
        <strain evidence="3">USDA</strain>
    </source>
</reference>
<keyword evidence="4" id="KW-1185">Reference proteome</keyword>
<dbReference type="Proteomes" id="UP000009046">
    <property type="component" value="Unassembled WGS sequence"/>
</dbReference>
<dbReference type="EMBL" id="DS235804">
    <property type="protein sequence ID" value="EEB17283.1"/>
    <property type="molecule type" value="Genomic_DNA"/>
</dbReference>
<evidence type="ECO:0000313" key="2">
    <source>
        <dbReference type="EMBL" id="EEB17283.1"/>
    </source>
</evidence>
<reference evidence="2" key="1">
    <citation type="submission" date="2007-04" db="EMBL/GenBank/DDBJ databases">
        <title>Annotation of Pediculus humanus corporis strain USDA.</title>
        <authorList>
            <person name="Kirkness E."/>
            <person name="Hannick L."/>
            <person name="Hass B."/>
            <person name="Bruggner R."/>
            <person name="Lawson D."/>
            <person name="Bidwell S."/>
            <person name="Joardar V."/>
            <person name="Caler E."/>
            <person name="Walenz B."/>
            <person name="Inman J."/>
            <person name="Schobel S."/>
            <person name="Galinsky K."/>
            <person name="Amedeo P."/>
            <person name="Strausberg R."/>
        </authorList>
    </citation>
    <scope>NUCLEOTIDE SEQUENCE</scope>
    <source>
        <strain evidence="2">USDA</strain>
    </source>
</reference>
<gene>
    <name evidence="3" type="primary">8230962</name>
    <name evidence="2" type="ORF">Phum_PHUM459240</name>
</gene>
<dbReference type="KEGG" id="phu:Phum_PHUM459240"/>
<proteinExistence type="predicted"/>